<sequence>MSLVPGLARDYWASVWRRLTVRLRSLVRCLRAGLRLAAKGAFTAISRARLGLGDSRFTLTPNE</sequence>
<dbReference type="EMBL" id="KB644413">
    <property type="protein sequence ID" value="EPS31501.1"/>
    <property type="molecule type" value="Genomic_DNA"/>
</dbReference>
<evidence type="ECO:0000313" key="2">
    <source>
        <dbReference type="Proteomes" id="UP000019376"/>
    </source>
</evidence>
<dbReference type="HOGENOM" id="CLU_2886540_0_0_1"/>
<reference evidence="1 2" key="1">
    <citation type="journal article" date="2013" name="PLoS ONE">
        <title>Genomic and secretomic analyses reveal unique features of the lignocellulolytic enzyme system of Penicillium decumbens.</title>
        <authorList>
            <person name="Liu G."/>
            <person name="Zhang L."/>
            <person name="Wei X."/>
            <person name="Zou G."/>
            <person name="Qin Y."/>
            <person name="Ma L."/>
            <person name="Li J."/>
            <person name="Zheng H."/>
            <person name="Wang S."/>
            <person name="Wang C."/>
            <person name="Xun L."/>
            <person name="Zhao G.-P."/>
            <person name="Zhou Z."/>
            <person name="Qu Y."/>
        </authorList>
    </citation>
    <scope>NUCLEOTIDE SEQUENCE [LARGE SCALE GENOMIC DNA]</scope>
    <source>
        <strain evidence="2">114-2 / CGMCC 5302</strain>
    </source>
</reference>
<protein>
    <submittedName>
        <fullName evidence="1">Uncharacterized protein</fullName>
    </submittedName>
</protein>
<organism evidence="1 2">
    <name type="scientific">Penicillium oxalicum (strain 114-2 / CGMCC 5302)</name>
    <name type="common">Penicillium decumbens</name>
    <dbReference type="NCBI Taxonomy" id="933388"/>
    <lineage>
        <taxon>Eukaryota</taxon>
        <taxon>Fungi</taxon>
        <taxon>Dikarya</taxon>
        <taxon>Ascomycota</taxon>
        <taxon>Pezizomycotina</taxon>
        <taxon>Eurotiomycetes</taxon>
        <taxon>Eurotiomycetidae</taxon>
        <taxon>Eurotiales</taxon>
        <taxon>Aspergillaceae</taxon>
        <taxon>Penicillium</taxon>
    </lineage>
</organism>
<keyword evidence="2" id="KW-1185">Reference proteome</keyword>
<evidence type="ECO:0000313" key="1">
    <source>
        <dbReference type="EMBL" id="EPS31501.1"/>
    </source>
</evidence>
<proteinExistence type="predicted"/>
<dbReference type="Proteomes" id="UP000019376">
    <property type="component" value="Unassembled WGS sequence"/>
</dbReference>
<accession>S7ZS21</accession>
<name>S7ZS21_PENO1</name>
<dbReference type="AlphaFoldDB" id="S7ZS21"/>
<gene>
    <name evidence="1" type="ORF">PDE_06456</name>
</gene>